<evidence type="ECO:0000259" key="9">
    <source>
        <dbReference type="Pfam" id="PF15902"/>
    </source>
</evidence>
<feature type="domain" description="Sortilin N-terminal" evidence="9">
    <location>
        <begin position="150"/>
        <end position="271"/>
    </location>
</feature>
<dbReference type="InterPro" id="IPR015943">
    <property type="entry name" value="WD40/YVTN_repeat-like_dom_sf"/>
</dbReference>
<reference evidence="10 11" key="1">
    <citation type="submission" date="2017-06" db="EMBL/GenBank/DDBJ databases">
        <title>Genome sequencing of cyanobaciteial culture collection at National Institute for Environmental Studies (NIES).</title>
        <authorList>
            <person name="Hirose Y."/>
            <person name="Shimura Y."/>
            <person name="Fujisawa T."/>
            <person name="Nakamura Y."/>
            <person name="Kawachi M."/>
        </authorList>
    </citation>
    <scope>NUCLEOTIDE SEQUENCE [LARGE SCALE GENOMIC DNA]</scope>
    <source>
        <strain evidence="10 11">NIES-267</strain>
    </source>
</reference>
<keyword evidence="8" id="KW-1133">Transmembrane helix</keyword>
<evidence type="ECO:0000313" key="11">
    <source>
        <dbReference type="Proteomes" id="UP000218418"/>
    </source>
</evidence>
<evidence type="ECO:0000256" key="3">
    <source>
        <dbReference type="ARBA" id="ARBA00022801"/>
    </source>
</evidence>
<keyword evidence="2" id="KW-0677">Repeat</keyword>
<organism evidence="10 11">
    <name type="scientific">Calothrix parasitica NIES-267</name>
    <dbReference type="NCBI Taxonomy" id="1973488"/>
    <lineage>
        <taxon>Bacteria</taxon>
        <taxon>Bacillati</taxon>
        <taxon>Cyanobacteriota</taxon>
        <taxon>Cyanophyceae</taxon>
        <taxon>Nostocales</taxon>
        <taxon>Calotrichaceae</taxon>
        <taxon>Calothrix</taxon>
    </lineage>
</organism>
<evidence type="ECO:0000256" key="8">
    <source>
        <dbReference type="SAM" id="Phobius"/>
    </source>
</evidence>
<dbReference type="OrthoDB" id="9757947at2"/>
<dbReference type="InterPro" id="IPR052025">
    <property type="entry name" value="Xyloglucanase_GH74"/>
</dbReference>
<gene>
    <name evidence="10" type="ORF">NIES267_03280</name>
</gene>
<comment type="similarity">
    <text evidence="7">Belongs to the glycosyl hydrolase 74 family.</text>
</comment>
<keyword evidence="11" id="KW-1185">Reference proteome</keyword>
<evidence type="ECO:0000313" key="10">
    <source>
        <dbReference type="EMBL" id="BAY80863.1"/>
    </source>
</evidence>
<evidence type="ECO:0000256" key="6">
    <source>
        <dbReference type="ARBA" id="ARBA00023326"/>
    </source>
</evidence>
<keyword evidence="8" id="KW-0472">Membrane</keyword>
<evidence type="ECO:0000256" key="2">
    <source>
        <dbReference type="ARBA" id="ARBA00022737"/>
    </source>
</evidence>
<evidence type="ECO:0000256" key="5">
    <source>
        <dbReference type="ARBA" id="ARBA00023295"/>
    </source>
</evidence>
<dbReference type="SUPFAM" id="SSF110296">
    <property type="entry name" value="Oligoxyloglucan reducing end-specific cellobiohydrolase"/>
    <property type="match status" value="2"/>
</dbReference>
<dbReference type="CDD" id="cd15482">
    <property type="entry name" value="Sialidase_non-viral"/>
    <property type="match status" value="1"/>
</dbReference>
<keyword evidence="1" id="KW-0732">Signal</keyword>
<accession>A0A1Z4LI05</accession>
<evidence type="ECO:0000256" key="1">
    <source>
        <dbReference type="ARBA" id="ARBA00022729"/>
    </source>
</evidence>
<dbReference type="Pfam" id="PF15902">
    <property type="entry name" value="Sortilin-Vps10"/>
    <property type="match status" value="1"/>
</dbReference>
<sequence length="720" mass="80498">MRFINLLSSRQGRIFGIAFIALIATFLAQFSFSPNQTVRSISQQITLAKTRYRQYPALGNANVAIGGGGYVTGVYLHPKKRDLVYIKTDIGGFYRWNPDNLSWIPLNEQLSLANSNYYGGESLALDPKDPNIVYVAVGKYTAEWWQQKGTILKSFDRGRTWTKLSLDLKMGGNEPQRWTGERLAVNPFNSKNLFFGSRQDGLWKSENAGKNWSQVKSFPILNDDIGINAITFDRREKGTLYAVAYKSGVYKSTDTGKTWKLIPKTPTEVNRLVMGNGDNLYVTHTKGVSKYVKGNWKDITPVKNQIAFNAIGVNPRNRDDIMVATYSDASTEIFHSFDGGSQWNQQKRQANNTISWWSDYMKSKPSVASIEFDPWNPNRVWLTDWYGIWRTDNVNRNPVVWTNYQQGHEEVVTFTLVSTPLGALISGLADVDGFYHDRGLNAYPSKMLSSKPHDFQDTYSIDYSQKSPLRMVRVGGSRHNNTYSGATSKDGGKNWQKFSNFPANQLGTRVAMSATNPNLFVVTLSGTQPVRTKDGGASWLPVSGLPNGFEGNWNWTQPLVADKVDGDSFYYYTDGKVYRSSNGGKSFAVVSTSLPHADFFSLKTVSGVEGELWLSLDNQGLYHSTDKGENFTQIAGVNRAYLIALGKPKIGNQGNALYLYGEVRNLGKGIFRSLNNGKTWRRIGNKNKPIGNDPNVMEASPTEFGLVFIGTNGRGIYYGK</sequence>
<dbReference type="Gene3D" id="2.130.10.10">
    <property type="entry name" value="YVTN repeat-like/Quinoprotein amine dehydrogenase"/>
    <property type="match status" value="2"/>
</dbReference>
<protein>
    <submittedName>
        <fullName evidence="10">Glycosyl hydrolase BNR repeat-containing protein</fullName>
    </submittedName>
</protein>
<dbReference type="EMBL" id="AP018227">
    <property type="protein sequence ID" value="BAY80863.1"/>
    <property type="molecule type" value="Genomic_DNA"/>
</dbReference>
<dbReference type="Proteomes" id="UP000218418">
    <property type="component" value="Chromosome"/>
</dbReference>
<dbReference type="InterPro" id="IPR031778">
    <property type="entry name" value="Sortilin_N"/>
</dbReference>
<proteinExistence type="inferred from homology"/>
<keyword evidence="5" id="KW-0326">Glycosidase</keyword>
<dbReference type="PANTHER" id="PTHR43739:SF2">
    <property type="entry name" value="OLIGOXYLOGLUCAN-REDUCING END-SPECIFIC XYLOGLUCANASE-RELATED"/>
    <property type="match status" value="1"/>
</dbReference>
<keyword evidence="6" id="KW-0624">Polysaccharide degradation</keyword>
<keyword evidence="3 10" id="KW-0378">Hydrolase</keyword>
<keyword evidence="4" id="KW-0119">Carbohydrate metabolism</keyword>
<feature type="transmembrane region" description="Helical" evidence="8">
    <location>
        <begin position="12"/>
        <end position="32"/>
    </location>
</feature>
<evidence type="ECO:0000256" key="4">
    <source>
        <dbReference type="ARBA" id="ARBA00023277"/>
    </source>
</evidence>
<dbReference type="GO" id="GO:0000272">
    <property type="term" value="P:polysaccharide catabolic process"/>
    <property type="evidence" value="ECO:0007669"/>
    <property type="project" value="UniProtKB-KW"/>
</dbReference>
<dbReference type="PANTHER" id="PTHR43739">
    <property type="entry name" value="XYLOGLUCANASE (EUROFUNG)"/>
    <property type="match status" value="1"/>
</dbReference>
<name>A0A1Z4LI05_9CYAN</name>
<dbReference type="GO" id="GO:0010411">
    <property type="term" value="P:xyloglucan metabolic process"/>
    <property type="evidence" value="ECO:0007669"/>
    <property type="project" value="TreeGrafter"/>
</dbReference>
<keyword evidence="8" id="KW-0812">Transmembrane</keyword>
<dbReference type="GO" id="GO:0016798">
    <property type="term" value="F:hydrolase activity, acting on glycosyl bonds"/>
    <property type="evidence" value="ECO:0007669"/>
    <property type="project" value="UniProtKB-KW"/>
</dbReference>
<dbReference type="AlphaFoldDB" id="A0A1Z4LI05"/>
<evidence type="ECO:0000256" key="7">
    <source>
        <dbReference type="ARBA" id="ARBA00037986"/>
    </source>
</evidence>